<proteinExistence type="predicted"/>
<protein>
    <submittedName>
        <fullName evidence="1">Uncharacterized protein</fullName>
    </submittedName>
</protein>
<dbReference type="AlphaFoldDB" id="A0A0D6MNZ5"/>
<reference evidence="1 2" key="1">
    <citation type="submission" date="2012-10" db="EMBL/GenBank/DDBJ databases">
        <title>Genome sequencing of Tanticharoenia sakaeratensis NBRC 103193.</title>
        <authorList>
            <person name="Azuma Y."/>
            <person name="Hadano H."/>
            <person name="Hirakawa H."/>
            <person name="Matsushita K."/>
        </authorList>
    </citation>
    <scope>NUCLEOTIDE SEQUENCE [LARGE SCALE GENOMIC DNA]</scope>
    <source>
        <strain evidence="1 2">NBRC 103193</strain>
    </source>
</reference>
<organism evidence="1 2">
    <name type="scientific">Tanticharoenia sakaeratensis NBRC 103193</name>
    <dbReference type="NCBI Taxonomy" id="1231623"/>
    <lineage>
        <taxon>Bacteria</taxon>
        <taxon>Pseudomonadati</taxon>
        <taxon>Pseudomonadota</taxon>
        <taxon>Alphaproteobacteria</taxon>
        <taxon>Acetobacterales</taxon>
        <taxon>Acetobacteraceae</taxon>
        <taxon>Tanticharoenia</taxon>
    </lineage>
</organism>
<sequence length="77" mass="8537">MPGQSYMMEKDPKARPSALVRVWHQTVIPAAINASGAMEHVAELWAVLIRRHPAPQIGLGLLLGLSINYGVTRRRHT</sequence>
<comment type="caution">
    <text evidence="1">The sequence shown here is derived from an EMBL/GenBank/DDBJ whole genome shotgun (WGS) entry which is preliminary data.</text>
</comment>
<evidence type="ECO:0000313" key="1">
    <source>
        <dbReference type="EMBL" id="GAN55389.1"/>
    </source>
</evidence>
<dbReference type="RefSeq" id="WP_048850515.1">
    <property type="nucleotide sequence ID" value="NZ_BALE01000048.1"/>
</dbReference>
<evidence type="ECO:0000313" key="2">
    <source>
        <dbReference type="Proteomes" id="UP000032679"/>
    </source>
</evidence>
<name>A0A0D6MNZ5_9PROT</name>
<keyword evidence="2" id="KW-1185">Reference proteome</keyword>
<dbReference type="EMBL" id="BALE01000048">
    <property type="protein sequence ID" value="GAN55389.1"/>
    <property type="molecule type" value="Genomic_DNA"/>
</dbReference>
<dbReference type="OrthoDB" id="9996032at2"/>
<accession>A0A0D6MNZ5</accession>
<dbReference type="Proteomes" id="UP000032679">
    <property type="component" value="Unassembled WGS sequence"/>
</dbReference>
<gene>
    <name evidence="1" type="ORF">Tasa_048_014</name>
</gene>